<sequence>MNHSKIVLTLVFLLGITLVNCGKEESCPTFKGYFFDIQGISSVVHHYQHSPTVAPPLEDNAKLAFNDYHGLTLRYSVNYLSSLQEPARRNGFGQVYALSCFSSGEGGSKLEKYENITVVTLNDFNAQYKKGDTINEIMTVGFNESIRDFITSRDTVEIETQSMNFKLNEPPSLNSKFKVKVIIELSTGEIYSKESTTVEFK</sequence>
<evidence type="ECO:0000313" key="2">
    <source>
        <dbReference type="Proteomes" id="UP000256708"/>
    </source>
</evidence>
<accession>A0A3D8LDE4</accession>
<evidence type="ECO:0008006" key="3">
    <source>
        <dbReference type="Google" id="ProtNLM"/>
    </source>
</evidence>
<reference evidence="2" key="1">
    <citation type="submission" date="2018-08" db="EMBL/GenBank/DDBJ databases">
        <authorList>
            <person name="Liu Z.-W."/>
            <person name="Du Z.-J."/>
        </authorList>
    </citation>
    <scope>NUCLEOTIDE SEQUENCE [LARGE SCALE GENOMIC DNA]</scope>
    <source>
        <strain evidence="2">H4X</strain>
    </source>
</reference>
<keyword evidence="2" id="KW-1185">Reference proteome</keyword>
<dbReference type="AlphaFoldDB" id="A0A3D8LDE4"/>
<dbReference type="OrthoDB" id="1443438at2"/>
<dbReference type="Proteomes" id="UP000256708">
    <property type="component" value="Unassembled WGS sequence"/>
</dbReference>
<organism evidence="1 2">
    <name type="scientific">Pontibacter diazotrophicus</name>
    <dbReference type="NCBI Taxonomy" id="1400979"/>
    <lineage>
        <taxon>Bacteria</taxon>
        <taxon>Pseudomonadati</taxon>
        <taxon>Bacteroidota</taxon>
        <taxon>Cytophagia</taxon>
        <taxon>Cytophagales</taxon>
        <taxon>Hymenobacteraceae</taxon>
        <taxon>Pontibacter</taxon>
    </lineage>
</organism>
<proteinExistence type="predicted"/>
<dbReference type="RefSeq" id="WP_115565447.1">
    <property type="nucleotide sequence ID" value="NZ_QRGR01000009.1"/>
</dbReference>
<comment type="caution">
    <text evidence="1">The sequence shown here is derived from an EMBL/GenBank/DDBJ whole genome shotgun (WGS) entry which is preliminary data.</text>
</comment>
<gene>
    <name evidence="1" type="ORF">DXT99_10270</name>
</gene>
<name>A0A3D8LDE4_9BACT</name>
<dbReference type="EMBL" id="QRGR01000009">
    <property type="protein sequence ID" value="RDV15428.1"/>
    <property type="molecule type" value="Genomic_DNA"/>
</dbReference>
<evidence type="ECO:0000313" key="1">
    <source>
        <dbReference type="EMBL" id="RDV15428.1"/>
    </source>
</evidence>
<protein>
    <recommendedName>
        <fullName evidence="3">DUF5034 domain-containing protein</fullName>
    </recommendedName>
</protein>